<feature type="region of interest" description="Disordered" evidence="1">
    <location>
        <begin position="57"/>
        <end position="115"/>
    </location>
</feature>
<evidence type="ECO:0000256" key="1">
    <source>
        <dbReference type="SAM" id="MobiDB-lite"/>
    </source>
</evidence>
<accession>A0A382B4T7</accession>
<protein>
    <submittedName>
        <fullName evidence="2">Uncharacterized protein</fullName>
    </submittedName>
</protein>
<feature type="compositionally biased region" description="Basic residues" evidence="1">
    <location>
        <begin position="28"/>
        <end position="38"/>
    </location>
</feature>
<feature type="compositionally biased region" description="Basic residues" evidence="1">
    <location>
        <begin position="57"/>
        <end position="78"/>
    </location>
</feature>
<organism evidence="2">
    <name type="scientific">marine metagenome</name>
    <dbReference type="NCBI Taxonomy" id="408172"/>
    <lineage>
        <taxon>unclassified sequences</taxon>
        <taxon>metagenomes</taxon>
        <taxon>ecological metagenomes</taxon>
    </lineage>
</organism>
<dbReference type="EMBL" id="UINC01028140">
    <property type="protein sequence ID" value="SVB08604.1"/>
    <property type="molecule type" value="Genomic_DNA"/>
</dbReference>
<reference evidence="2" key="1">
    <citation type="submission" date="2018-05" db="EMBL/GenBank/DDBJ databases">
        <authorList>
            <person name="Lanie J.A."/>
            <person name="Ng W.-L."/>
            <person name="Kazmierczak K.M."/>
            <person name="Andrzejewski T.M."/>
            <person name="Davidsen T.M."/>
            <person name="Wayne K.J."/>
            <person name="Tettelin H."/>
            <person name="Glass J.I."/>
            <person name="Rusch D."/>
            <person name="Podicherti R."/>
            <person name="Tsui H.-C.T."/>
            <person name="Winkler M.E."/>
        </authorList>
    </citation>
    <scope>NUCLEOTIDE SEQUENCE</scope>
</reference>
<name>A0A382B4T7_9ZZZZ</name>
<feature type="non-terminal residue" evidence="2">
    <location>
        <position position="115"/>
    </location>
</feature>
<dbReference type="AlphaFoldDB" id="A0A382B4T7"/>
<feature type="compositionally biased region" description="Basic residues" evidence="1">
    <location>
        <begin position="89"/>
        <end position="108"/>
    </location>
</feature>
<evidence type="ECO:0000313" key="2">
    <source>
        <dbReference type="EMBL" id="SVB08604.1"/>
    </source>
</evidence>
<feature type="non-terminal residue" evidence="2">
    <location>
        <position position="1"/>
    </location>
</feature>
<sequence>RRGPRRPRPGRAGPDRCRRLPVADLRCRRPTPGRRRPRSFGVDDEGLLVGTRRRVARHRPAPTRLARRTRRRRRRRRRLVDVGLPLRPGRAHLRRHQRDPAQHHRRAGARPPEEV</sequence>
<gene>
    <name evidence="2" type="ORF">METZ01_LOCUS161458</name>
</gene>
<proteinExistence type="predicted"/>
<feature type="region of interest" description="Disordered" evidence="1">
    <location>
        <begin position="1"/>
        <end position="44"/>
    </location>
</feature>